<feature type="chain" id="PRO_5045628773" description="Lipoprotein" evidence="1">
    <location>
        <begin position="21"/>
        <end position="132"/>
    </location>
</feature>
<dbReference type="PROSITE" id="PS51257">
    <property type="entry name" value="PROKAR_LIPOPROTEIN"/>
    <property type="match status" value="1"/>
</dbReference>
<feature type="signal peptide" evidence="1">
    <location>
        <begin position="1"/>
        <end position="20"/>
    </location>
</feature>
<proteinExistence type="predicted"/>
<keyword evidence="3" id="KW-1185">Reference proteome</keyword>
<dbReference type="EMBL" id="BAABRN010000031">
    <property type="protein sequence ID" value="GAA5502848.1"/>
    <property type="molecule type" value="Genomic_DNA"/>
</dbReference>
<evidence type="ECO:0000313" key="3">
    <source>
        <dbReference type="Proteomes" id="UP001458946"/>
    </source>
</evidence>
<dbReference type="Proteomes" id="UP001458946">
    <property type="component" value="Unassembled WGS sequence"/>
</dbReference>
<comment type="caution">
    <text evidence="2">The sequence shown here is derived from an EMBL/GenBank/DDBJ whole genome shotgun (WGS) entry which is preliminary data.</text>
</comment>
<keyword evidence="1" id="KW-0732">Signal</keyword>
<name>A0ABP9VFK6_9DEIO</name>
<dbReference type="RefSeq" id="WP_353542818.1">
    <property type="nucleotide sequence ID" value="NZ_BAABRN010000031.1"/>
</dbReference>
<evidence type="ECO:0008006" key="4">
    <source>
        <dbReference type="Google" id="ProtNLM"/>
    </source>
</evidence>
<sequence>MKWPAACLLPMMLCACQDTAAREQNAALAQRVAALEAKVQALEAAQPHAPTIAQAANATALAAAQNCAVELSRTLETYKQSSTDHRYPAQNQLDMPDACTAQNVQWQSLKAKAYAFSVNTQDGQELASGSGP</sequence>
<evidence type="ECO:0000313" key="2">
    <source>
        <dbReference type="EMBL" id="GAA5502848.1"/>
    </source>
</evidence>
<accession>A0ABP9VFK6</accession>
<reference evidence="2 3" key="1">
    <citation type="submission" date="2024-02" db="EMBL/GenBank/DDBJ databases">
        <title>Deinococcus xinjiangensis NBRC 107630.</title>
        <authorList>
            <person name="Ichikawa N."/>
            <person name="Katano-Makiyama Y."/>
            <person name="Hidaka K."/>
        </authorList>
    </citation>
    <scope>NUCLEOTIDE SEQUENCE [LARGE SCALE GENOMIC DNA]</scope>
    <source>
        <strain evidence="2 3">NBRC 107630</strain>
    </source>
</reference>
<gene>
    <name evidence="2" type="ORF">Dxin01_02595</name>
</gene>
<protein>
    <recommendedName>
        <fullName evidence="4">Lipoprotein</fullName>
    </recommendedName>
</protein>
<evidence type="ECO:0000256" key="1">
    <source>
        <dbReference type="SAM" id="SignalP"/>
    </source>
</evidence>
<organism evidence="2 3">
    <name type="scientific">Deinococcus xinjiangensis</name>
    <dbReference type="NCBI Taxonomy" id="457454"/>
    <lineage>
        <taxon>Bacteria</taxon>
        <taxon>Thermotogati</taxon>
        <taxon>Deinococcota</taxon>
        <taxon>Deinococci</taxon>
        <taxon>Deinococcales</taxon>
        <taxon>Deinococcaceae</taxon>
        <taxon>Deinococcus</taxon>
    </lineage>
</organism>